<dbReference type="RefSeq" id="WP_044157326.1">
    <property type="nucleotide sequence ID" value="NZ_AP014866.1"/>
</dbReference>
<comment type="subcellular location">
    <subcellularLocation>
        <location evidence="1">Cell membrane</location>
        <topology evidence="1">Multi-pass membrane protein</topology>
    </subcellularLocation>
</comment>
<keyword evidence="8" id="KW-0614">Plasmid</keyword>
<dbReference type="PANTHER" id="PTHR34187:SF2">
    <property type="entry name" value="DUF202 DOMAIN-CONTAINING PROTEIN"/>
    <property type="match status" value="1"/>
</dbReference>
<keyword evidence="4 6" id="KW-1133">Transmembrane helix</keyword>
<feature type="transmembrane region" description="Helical" evidence="6">
    <location>
        <begin position="31"/>
        <end position="52"/>
    </location>
</feature>
<dbReference type="InterPro" id="IPR052053">
    <property type="entry name" value="IM_YidH-like"/>
</dbReference>
<dbReference type="InterPro" id="IPR003807">
    <property type="entry name" value="DUF202"/>
</dbReference>
<reference evidence="8 9" key="1">
    <citation type="submission" date="2015-05" db="EMBL/GenBank/DDBJ databases">
        <title>Whole genome sequence of Bacillus thuringiensis serovar tolworthi Pasteur Institute Standard strain.</title>
        <authorList>
            <person name="Kanda K."/>
            <person name="Nakashima K."/>
            <person name="Nagano Y."/>
        </authorList>
    </citation>
    <scope>NUCLEOTIDE SEQUENCE [LARGE SCALE GENOMIC DNA]</scope>
    <source>
        <strain evidence="8 9">Pasteur Institute Standard strain</strain>
        <plasmid evidence="9">pKK2 DNA</plasmid>
    </source>
</reference>
<evidence type="ECO:0000313" key="9">
    <source>
        <dbReference type="Proteomes" id="UP000055316"/>
    </source>
</evidence>
<geneLocation type="plasmid" evidence="9">
    <name>pKK2 DNA</name>
</geneLocation>
<dbReference type="PANTHER" id="PTHR34187">
    <property type="entry name" value="FGR18P"/>
    <property type="match status" value="1"/>
</dbReference>
<keyword evidence="2" id="KW-1003">Cell membrane</keyword>
<feature type="transmembrane region" description="Helical" evidence="6">
    <location>
        <begin position="99"/>
        <end position="124"/>
    </location>
</feature>
<evidence type="ECO:0000256" key="1">
    <source>
        <dbReference type="ARBA" id="ARBA00004651"/>
    </source>
</evidence>
<gene>
    <name evidence="8" type="ORF">KNN_06858</name>
</gene>
<evidence type="ECO:0000256" key="4">
    <source>
        <dbReference type="ARBA" id="ARBA00022989"/>
    </source>
</evidence>
<protein>
    <recommendedName>
        <fullName evidence="7">DUF202 domain-containing protein</fullName>
    </recommendedName>
</protein>
<dbReference type="GO" id="GO:0005886">
    <property type="term" value="C:plasma membrane"/>
    <property type="evidence" value="ECO:0007669"/>
    <property type="project" value="UniProtKB-SubCell"/>
</dbReference>
<evidence type="ECO:0000259" key="7">
    <source>
        <dbReference type="Pfam" id="PF02656"/>
    </source>
</evidence>
<feature type="transmembrane region" description="Helical" evidence="6">
    <location>
        <begin position="64"/>
        <end position="87"/>
    </location>
</feature>
<dbReference type="Pfam" id="PF02656">
    <property type="entry name" value="DUF202"/>
    <property type="match status" value="1"/>
</dbReference>
<proteinExistence type="predicted"/>
<evidence type="ECO:0000313" key="8">
    <source>
        <dbReference type="EMBL" id="BAR87591.1"/>
    </source>
</evidence>
<accession>A0A9W4A184</accession>
<dbReference type="EMBL" id="AP014866">
    <property type="protein sequence ID" value="BAR87591.1"/>
    <property type="molecule type" value="Genomic_DNA"/>
</dbReference>
<keyword evidence="5 6" id="KW-0472">Membrane</keyword>
<dbReference type="Proteomes" id="UP000055316">
    <property type="component" value="Plasmid pKK2"/>
</dbReference>
<name>A0A9W4A184_BACTO</name>
<sequence length="133" mass="15233">MEQHKVKSKALETVDSKYIQQHLANERTYLAWLRTAIAIAGLGFLVANFHLAVRKELSSLNNKIAIGIGIGSVIAGISIIIATLQYLIKRQNIPSTYHINCMVITLSYCSYFSYFILFFTNYIIKYYQLRFKS</sequence>
<dbReference type="AlphaFoldDB" id="A0A9W4A184"/>
<organism evidence="8 9">
    <name type="scientific">Bacillus thuringiensis subsp. tolworthi</name>
    <dbReference type="NCBI Taxonomy" id="1442"/>
    <lineage>
        <taxon>Bacteria</taxon>
        <taxon>Bacillati</taxon>
        <taxon>Bacillota</taxon>
        <taxon>Bacilli</taxon>
        <taxon>Bacillales</taxon>
        <taxon>Bacillaceae</taxon>
        <taxon>Bacillus</taxon>
        <taxon>Bacillus cereus group</taxon>
    </lineage>
</organism>
<evidence type="ECO:0000256" key="5">
    <source>
        <dbReference type="ARBA" id="ARBA00023136"/>
    </source>
</evidence>
<feature type="domain" description="DUF202" evidence="7">
    <location>
        <begin position="21"/>
        <end position="88"/>
    </location>
</feature>
<evidence type="ECO:0000256" key="6">
    <source>
        <dbReference type="SAM" id="Phobius"/>
    </source>
</evidence>
<keyword evidence="3 6" id="KW-0812">Transmembrane</keyword>
<evidence type="ECO:0000256" key="2">
    <source>
        <dbReference type="ARBA" id="ARBA00022475"/>
    </source>
</evidence>
<evidence type="ECO:0000256" key="3">
    <source>
        <dbReference type="ARBA" id="ARBA00022692"/>
    </source>
</evidence>